<dbReference type="PANTHER" id="PTHR30413:SF10">
    <property type="entry name" value="CAPSULE POLYSACCHARIDE EXPORT INNER-MEMBRANE PROTEIN CTRC"/>
    <property type="match status" value="1"/>
</dbReference>
<comment type="similarity">
    <text evidence="2 9">Belongs to the ABC-2 integral membrane protein family.</text>
</comment>
<dbReference type="InterPro" id="IPR013525">
    <property type="entry name" value="ABC2_TM"/>
</dbReference>
<evidence type="ECO:0000256" key="7">
    <source>
        <dbReference type="ARBA" id="ARBA00023047"/>
    </source>
</evidence>
<evidence type="ECO:0000313" key="11">
    <source>
        <dbReference type="EMBL" id="CBX29989.1"/>
    </source>
</evidence>
<evidence type="ECO:0000259" key="10">
    <source>
        <dbReference type="PROSITE" id="PS51012"/>
    </source>
</evidence>
<feature type="transmembrane region" description="Helical" evidence="9">
    <location>
        <begin position="33"/>
        <end position="52"/>
    </location>
</feature>
<dbReference type="PANTHER" id="PTHR30413">
    <property type="entry name" value="INNER MEMBRANE TRANSPORT PERMEASE"/>
    <property type="match status" value="1"/>
</dbReference>
<dbReference type="GO" id="GO:0015774">
    <property type="term" value="P:polysaccharide transport"/>
    <property type="evidence" value="ECO:0007669"/>
    <property type="project" value="UniProtKB-KW"/>
</dbReference>
<evidence type="ECO:0000256" key="6">
    <source>
        <dbReference type="ARBA" id="ARBA00022989"/>
    </source>
</evidence>
<name>E1YIE2_9BACT</name>
<sequence>MLMIISIWNHRKFIMHGAWRDLRHRYAGSSMGFLWNVINPLFQIILYTLVFSRLMPVRIPNMSSSFGFAIYLCAGLIPWIGFSETVNRCTNSFIANANYLRKLAIPEQVFVAQDAGSSFLSLMIGMCLLVIICCVLGHYPSWSWLCLPVILILLQGFGFGIGLFLGVLNVFFRDITQGLGLILQLWFWATPIVYIENVLPPWTLKFLYFNPAFCFIHSLHIIIVNNKMPSIKLWACMLFFALTMPLVGYFVLRKLRPELRDVL</sequence>
<evidence type="ECO:0000256" key="1">
    <source>
        <dbReference type="ARBA" id="ARBA00004651"/>
    </source>
</evidence>
<feature type="transmembrane region" description="Helical" evidence="9">
    <location>
        <begin position="144"/>
        <end position="172"/>
    </location>
</feature>
<feature type="domain" description="ABC transmembrane type-2" evidence="10">
    <location>
        <begin position="31"/>
        <end position="255"/>
    </location>
</feature>
<protein>
    <recommendedName>
        <fullName evidence="9">Transport permease protein</fullName>
    </recommendedName>
</protein>
<evidence type="ECO:0000256" key="2">
    <source>
        <dbReference type="ARBA" id="ARBA00007783"/>
    </source>
</evidence>
<reference evidence="11" key="1">
    <citation type="journal article" date="2011" name="Environ. Microbiol.">
        <title>Genomic insights into the metabolic potential of the polycyclic aromatic hydrocarbon degrading sulfate-reducing Deltaproteobacterium N47.</title>
        <authorList>
            <person name="Bergmann F."/>
            <person name="Selesi D."/>
            <person name="Weinmaier T."/>
            <person name="Tischler P."/>
            <person name="Rattei T."/>
            <person name="Meckenstock R.U."/>
        </authorList>
    </citation>
    <scope>NUCLEOTIDE SEQUENCE</scope>
</reference>
<evidence type="ECO:0000256" key="9">
    <source>
        <dbReference type="RuleBase" id="RU361157"/>
    </source>
</evidence>
<evidence type="ECO:0000256" key="5">
    <source>
        <dbReference type="ARBA" id="ARBA00022692"/>
    </source>
</evidence>
<keyword evidence="3 9" id="KW-0813">Transport</keyword>
<organism evidence="11">
    <name type="scientific">uncultured Desulfobacterium sp</name>
    <dbReference type="NCBI Taxonomy" id="201089"/>
    <lineage>
        <taxon>Bacteria</taxon>
        <taxon>Pseudomonadati</taxon>
        <taxon>Thermodesulfobacteriota</taxon>
        <taxon>Desulfobacteria</taxon>
        <taxon>Desulfobacterales</taxon>
        <taxon>Desulfobacteriaceae</taxon>
        <taxon>Desulfobacterium</taxon>
        <taxon>environmental samples</taxon>
    </lineage>
</organism>
<dbReference type="Pfam" id="PF01061">
    <property type="entry name" value="ABC2_membrane"/>
    <property type="match status" value="1"/>
</dbReference>
<feature type="transmembrane region" description="Helical" evidence="9">
    <location>
        <begin position="207"/>
        <end position="225"/>
    </location>
</feature>
<feature type="transmembrane region" description="Helical" evidence="9">
    <location>
        <begin position="64"/>
        <end position="82"/>
    </location>
</feature>
<evidence type="ECO:0000256" key="8">
    <source>
        <dbReference type="ARBA" id="ARBA00023136"/>
    </source>
</evidence>
<keyword evidence="6 9" id="KW-1133">Transmembrane helix</keyword>
<accession>E1YIE2</accession>
<dbReference type="EMBL" id="FR695874">
    <property type="protein sequence ID" value="CBX29989.1"/>
    <property type="molecule type" value="Genomic_DNA"/>
</dbReference>
<dbReference type="AlphaFoldDB" id="E1YIE2"/>
<evidence type="ECO:0000256" key="3">
    <source>
        <dbReference type="ARBA" id="ARBA00022448"/>
    </source>
</evidence>
<dbReference type="InterPro" id="IPR047817">
    <property type="entry name" value="ABC2_TM_bact-type"/>
</dbReference>
<evidence type="ECO:0000256" key="4">
    <source>
        <dbReference type="ARBA" id="ARBA00022475"/>
    </source>
</evidence>
<dbReference type="GO" id="GO:0140359">
    <property type="term" value="F:ABC-type transporter activity"/>
    <property type="evidence" value="ECO:0007669"/>
    <property type="project" value="InterPro"/>
</dbReference>
<keyword evidence="5 9" id="KW-0812">Transmembrane</keyword>
<keyword evidence="7" id="KW-0762">Sugar transport</keyword>
<feature type="transmembrane region" description="Helical" evidence="9">
    <location>
        <begin position="178"/>
        <end position="195"/>
    </location>
</feature>
<keyword evidence="4 9" id="KW-1003">Cell membrane</keyword>
<feature type="transmembrane region" description="Helical" evidence="9">
    <location>
        <begin position="119"/>
        <end position="137"/>
    </location>
</feature>
<gene>
    <name evidence="11" type="ORF">N47_D27980</name>
</gene>
<dbReference type="PROSITE" id="PS51012">
    <property type="entry name" value="ABC_TM2"/>
    <property type="match status" value="1"/>
</dbReference>
<dbReference type="GO" id="GO:0005886">
    <property type="term" value="C:plasma membrane"/>
    <property type="evidence" value="ECO:0007669"/>
    <property type="project" value="UniProtKB-SubCell"/>
</dbReference>
<proteinExistence type="inferred from homology"/>
<feature type="transmembrane region" description="Helical" evidence="9">
    <location>
        <begin position="231"/>
        <end position="252"/>
    </location>
</feature>
<keyword evidence="7" id="KW-0625">Polysaccharide transport</keyword>
<comment type="subcellular location">
    <subcellularLocation>
        <location evidence="1 9">Cell membrane</location>
        <topology evidence="1 9">Multi-pass membrane protein</topology>
    </subcellularLocation>
</comment>
<dbReference type="GO" id="GO:0015920">
    <property type="term" value="P:lipopolysaccharide transport"/>
    <property type="evidence" value="ECO:0007669"/>
    <property type="project" value="TreeGrafter"/>
</dbReference>
<keyword evidence="8 9" id="KW-0472">Membrane</keyword>